<dbReference type="InterPro" id="IPR038090">
    <property type="entry name" value="Cdt1_C_WH_dom_sf"/>
</dbReference>
<feature type="compositionally biased region" description="Basic and acidic residues" evidence="3">
    <location>
        <begin position="32"/>
        <end position="44"/>
    </location>
</feature>
<dbReference type="InterPro" id="IPR045173">
    <property type="entry name" value="Cdt1"/>
</dbReference>
<dbReference type="CDD" id="cd08767">
    <property type="entry name" value="Cdt1_c"/>
    <property type="match status" value="1"/>
</dbReference>
<dbReference type="GO" id="GO:0000278">
    <property type="term" value="P:mitotic cell cycle"/>
    <property type="evidence" value="ECO:0007669"/>
    <property type="project" value="TreeGrafter"/>
</dbReference>
<dbReference type="Pfam" id="PF08839">
    <property type="entry name" value="CDT1"/>
    <property type="match status" value="1"/>
</dbReference>
<dbReference type="GO" id="GO:0071163">
    <property type="term" value="P:DNA replication preinitiation complex assembly"/>
    <property type="evidence" value="ECO:0007669"/>
    <property type="project" value="InterPro"/>
</dbReference>
<organism evidence="5 6">
    <name type="scientific">Rhynocoris fuscipes</name>
    <dbReference type="NCBI Taxonomy" id="488301"/>
    <lineage>
        <taxon>Eukaryota</taxon>
        <taxon>Metazoa</taxon>
        <taxon>Ecdysozoa</taxon>
        <taxon>Arthropoda</taxon>
        <taxon>Hexapoda</taxon>
        <taxon>Insecta</taxon>
        <taxon>Pterygota</taxon>
        <taxon>Neoptera</taxon>
        <taxon>Paraneoptera</taxon>
        <taxon>Hemiptera</taxon>
        <taxon>Heteroptera</taxon>
        <taxon>Panheteroptera</taxon>
        <taxon>Cimicomorpha</taxon>
        <taxon>Reduviidae</taxon>
        <taxon>Harpactorinae</taxon>
        <taxon>Harpactorini</taxon>
        <taxon>Rhynocoris</taxon>
    </lineage>
</organism>
<keyword evidence="2" id="KW-0131">Cell cycle</keyword>
<accession>A0AAW1CW59</accession>
<dbReference type="GO" id="GO:0000076">
    <property type="term" value="P:DNA replication checkpoint signaling"/>
    <property type="evidence" value="ECO:0007669"/>
    <property type="project" value="TreeGrafter"/>
</dbReference>
<feature type="compositionally biased region" description="Basic and acidic residues" evidence="3">
    <location>
        <begin position="158"/>
        <end position="178"/>
    </location>
</feature>
<sequence length="708" mass="80209">MAQTTLESYFNSRKRPAVDDIKKVNEKVLILDKNETPTSKEHSLNSRTIIYQESPKSSTSKSSTAPKLNRRTPKTISRRKLIPDLTENTRIKTSAKKSLLFAFNASKHEENVRNKSEQTCLAKTKKSLLASFNATETKEKELKQVEIFKSETDVTVKTEPVHNSKGESTKKTNSEEAISKPSIQDNVNISSESASSSKTPDKLKNCNKDLDLGSIKKKLIKSSRLDDLRNALKKVNEGHKKLKEIQSRNTSTPPEPKGPTLSPFKAIEFEVPVSPVKMFSPVKSSRVPDSPSLLRRAVLLSPTKTVPNNQPYISPRKLFSDSFASALQKSPDTSNKYRSYERFSSLVCSGKPAFILPYHYRVLAETFRSVDTVVSIMQNRNETILFSKLKSSVQQLSRKNLSESHLGQIATIFPKAYTFVQQKVRILGNQNEAYELVIKPVFESREEDKDGGKNLMTPSILLERKRQFYDALVEIVKTHHEEFLKSLDPPLIVPKEKLTRWHPAFDVESCPEIKAAPMPQPPNSEKCTTARDVLSKARDLFMANPRMEKALERLSENNSNNTTSTSKAIPALANALKGIPKSLLEKVRARQAAKAVELLTRNPEENKRRYELTRLPELARILRNIFVTEKKNVIVKSFVIQKLCESYREILDQTEMAHHLNLLQEAVPNWVAITMVGRQEYVKLCKKTELSDVLNKLNQLVEKNSLNL</sequence>
<proteinExistence type="inferred from homology"/>
<dbReference type="PANTHER" id="PTHR28637:SF1">
    <property type="entry name" value="DNA REPLICATION FACTOR CDT1"/>
    <property type="match status" value="1"/>
</dbReference>
<feature type="region of interest" description="Disordered" evidence="3">
    <location>
        <begin position="238"/>
        <end position="261"/>
    </location>
</feature>
<dbReference type="GO" id="GO:0070182">
    <property type="term" value="F:DNA polymerase binding"/>
    <property type="evidence" value="ECO:0007669"/>
    <property type="project" value="TreeGrafter"/>
</dbReference>
<dbReference type="GO" id="GO:0003677">
    <property type="term" value="F:DNA binding"/>
    <property type="evidence" value="ECO:0007669"/>
    <property type="project" value="InterPro"/>
</dbReference>
<dbReference type="GO" id="GO:0030174">
    <property type="term" value="P:regulation of DNA-templated DNA replication initiation"/>
    <property type="evidence" value="ECO:0007669"/>
    <property type="project" value="InterPro"/>
</dbReference>
<evidence type="ECO:0000259" key="4">
    <source>
        <dbReference type="SMART" id="SM01075"/>
    </source>
</evidence>
<evidence type="ECO:0000256" key="3">
    <source>
        <dbReference type="SAM" id="MobiDB-lite"/>
    </source>
</evidence>
<feature type="domain" description="CDT1 Geminin-binding" evidence="4">
    <location>
        <begin position="356"/>
        <end position="520"/>
    </location>
</feature>
<dbReference type="GO" id="GO:0005634">
    <property type="term" value="C:nucleus"/>
    <property type="evidence" value="ECO:0007669"/>
    <property type="project" value="TreeGrafter"/>
</dbReference>
<feature type="region of interest" description="Disordered" evidence="3">
    <location>
        <begin position="32"/>
        <end position="75"/>
    </location>
</feature>
<evidence type="ECO:0000313" key="6">
    <source>
        <dbReference type="Proteomes" id="UP001461498"/>
    </source>
</evidence>
<dbReference type="AlphaFoldDB" id="A0AAW1CW59"/>
<reference evidence="5 6" key="1">
    <citation type="submission" date="2022-12" db="EMBL/GenBank/DDBJ databases">
        <title>Chromosome-level genome assembly of true bugs.</title>
        <authorList>
            <person name="Ma L."/>
            <person name="Li H."/>
        </authorList>
    </citation>
    <scope>NUCLEOTIDE SEQUENCE [LARGE SCALE GENOMIC DNA]</scope>
    <source>
        <strain evidence="5">Lab_2022b</strain>
    </source>
</reference>
<keyword evidence="6" id="KW-1185">Reference proteome</keyword>
<feature type="compositionally biased region" description="Low complexity" evidence="3">
    <location>
        <begin position="54"/>
        <end position="67"/>
    </location>
</feature>
<protein>
    <recommendedName>
        <fullName evidence="4">CDT1 Geminin-binding domain-containing protein</fullName>
    </recommendedName>
</protein>
<comment type="caution">
    <text evidence="5">The sequence shown here is derived from an EMBL/GenBank/DDBJ whole genome shotgun (WGS) entry which is preliminary data.</text>
</comment>
<dbReference type="InterPro" id="IPR032054">
    <property type="entry name" value="Cdt1_C"/>
</dbReference>
<dbReference type="EMBL" id="JAPXFL010000008">
    <property type="protein sequence ID" value="KAK9502567.1"/>
    <property type="molecule type" value="Genomic_DNA"/>
</dbReference>
<evidence type="ECO:0000313" key="5">
    <source>
        <dbReference type="EMBL" id="KAK9502567.1"/>
    </source>
</evidence>
<dbReference type="CDD" id="cd08674">
    <property type="entry name" value="Cdt1_m"/>
    <property type="match status" value="1"/>
</dbReference>
<dbReference type="Pfam" id="PF16679">
    <property type="entry name" value="CDT1_C"/>
    <property type="match status" value="1"/>
</dbReference>
<dbReference type="Proteomes" id="UP001461498">
    <property type="component" value="Unassembled WGS sequence"/>
</dbReference>
<evidence type="ECO:0000256" key="1">
    <source>
        <dbReference type="ARBA" id="ARBA00008356"/>
    </source>
</evidence>
<feature type="region of interest" description="Disordered" evidence="3">
    <location>
        <begin position="158"/>
        <end position="202"/>
    </location>
</feature>
<dbReference type="SMART" id="SM01075">
    <property type="entry name" value="CDT1"/>
    <property type="match status" value="1"/>
</dbReference>
<dbReference type="PANTHER" id="PTHR28637">
    <property type="entry name" value="DNA REPLICATION FACTOR CDT1"/>
    <property type="match status" value="1"/>
</dbReference>
<evidence type="ECO:0000256" key="2">
    <source>
        <dbReference type="ARBA" id="ARBA00023306"/>
    </source>
</evidence>
<gene>
    <name evidence="5" type="ORF">O3M35_011318</name>
</gene>
<dbReference type="InterPro" id="IPR014939">
    <property type="entry name" value="CDT1_Gemini-bd-like"/>
</dbReference>
<comment type="similarity">
    <text evidence="1">Belongs to the Cdt1 family.</text>
</comment>
<dbReference type="Gene3D" id="1.10.10.1420">
    <property type="entry name" value="DNA replication factor Cdt1, C-terminal WH domain"/>
    <property type="match status" value="1"/>
</dbReference>
<dbReference type="SUPFAM" id="SSF46785">
    <property type="entry name" value="Winged helix' DNA-binding domain"/>
    <property type="match status" value="1"/>
</dbReference>
<dbReference type="InterPro" id="IPR036390">
    <property type="entry name" value="WH_DNA-bd_sf"/>
</dbReference>
<name>A0AAW1CW59_9HEMI</name>